<dbReference type="PANTHER" id="PTHR16263:SF4">
    <property type="entry name" value="TETRATRICOPEPTIDE REPEAT PROTEIN 38"/>
    <property type="match status" value="1"/>
</dbReference>
<dbReference type="InterPro" id="IPR033891">
    <property type="entry name" value="TTC38"/>
</dbReference>
<protein>
    <recommendedName>
        <fullName evidence="2">Tetratricopeptide repeat protein 38</fullName>
    </recommendedName>
</protein>
<dbReference type="Ensembl" id="ENSCCRT00000101212.2">
    <property type="protein sequence ID" value="ENSCCRP00000093220.2"/>
    <property type="gene ID" value="ENSCCRG00000050366.2"/>
</dbReference>
<evidence type="ECO:0000256" key="4">
    <source>
        <dbReference type="ARBA" id="ARBA00022803"/>
    </source>
</evidence>
<dbReference type="InterPro" id="IPR011990">
    <property type="entry name" value="TPR-like_helical_dom_sf"/>
</dbReference>
<dbReference type="GeneTree" id="ENSGT00390000002669"/>
<evidence type="ECO:0000256" key="3">
    <source>
        <dbReference type="ARBA" id="ARBA00022737"/>
    </source>
</evidence>
<proteinExistence type="inferred from homology"/>
<comment type="similarity">
    <text evidence="1">Belongs to the TTC38 family.</text>
</comment>
<dbReference type="SUPFAM" id="SSF48452">
    <property type="entry name" value="TPR-like"/>
    <property type="match status" value="1"/>
</dbReference>
<evidence type="ECO:0000256" key="2">
    <source>
        <dbReference type="ARBA" id="ARBA00019992"/>
    </source>
</evidence>
<reference evidence="5" key="2">
    <citation type="submission" date="2025-09" db="UniProtKB">
        <authorList>
            <consortium name="Ensembl"/>
        </authorList>
    </citation>
    <scope>IDENTIFICATION</scope>
</reference>
<dbReference type="CDD" id="cd05804">
    <property type="entry name" value="StaR_like"/>
    <property type="match status" value="1"/>
</dbReference>
<evidence type="ECO:0000313" key="6">
    <source>
        <dbReference type="Proteomes" id="UP001108240"/>
    </source>
</evidence>
<keyword evidence="3" id="KW-0677">Repeat</keyword>
<evidence type="ECO:0000313" key="5">
    <source>
        <dbReference type="Ensembl" id="ENSCCRP00000093220.2"/>
    </source>
</evidence>
<keyword evidence="6" id="KW-1185">Reference proteome</keyword>
<dbReference type="AlphaFoldDB" id="A0A8C1FT53"/>
<dbReference type="Proteomes" id="UP001108240">
    <property type="component" value="Unplaced"/>
</dbReference>
<sequence>MNVSSFRDCKAWKSEGLPLSTSSNEACKLYDAILSQYVSWRNNETLGGIEGCITAVKAADPDFVMGHVISTGLELVGTGSSVLRDERLASAVRRTLELANTQELTSRERNHVKAVELFSKGALHKACEVWEGILVDHPTDMLALKFAHDGFFYLGEQTQMRNSVARVLPHWKPQMPFYSYLKGMYSFGLLETRLYDEAEKMAKEALALTPEDGWSVHAVAHVHEMKAEMDKGLMFMASTEKDWMVSRRSVKSGAMLDVVDSCSLLYRLELEGVSVKDRYRELLQVTQPHTEDHTLLFNDLHFLMVSLGSKETGTTQRLLESLQELAKDPAENHQLQIAERVGLPMCQALLEYDQGNYSQAVELLKPIKDRVVEIGGSDAQRDVFSQLLIHAAMKSGDKEHQQFARCMLIERDAVRPNSPLTDRLIQRAHSLHV</sequence>
<evidence type="ECO:0000256" key="1">
    <source>
        <dbReference type="ARBA" id="ARBA00005857"/>
    </source>
</evidence>
<name>A0A8C1FT53_CYPCA</name>
<organism evidence="5 6">
    <name type="scientific">Cyprinus carpio carpio</name>
    <dbReference type="NCBI Taxonomy" id="630221"/>
    <lineage>
        <taxon>Eukaryota</taxon>
        <taxon>Metazoa</taxon>
        <taxon>Chordata</taxon>
        <taxon>Craniata</taxon>
        <taxon>Vertebrata</taxon>
        <taxon>Euteleostomi</taxon>
        <taxon>Actinopterygii</taxon>
        <taxon>Neopterygii</taxon>
        <taxon>Teleostei</taxon>
        <taxon>Ostariophysi</taxon>
        <taxon>Cypriniformes</taxon>
        <taxon>Cyprinidae</taxon>
        <taxon>Cyprininae</taxon>
        <taxon>Cyprinus</taxon>
    </lineage>
</organism>
<keyword evidence="4" id="KW-0802">TPR repeat</keyword>
<accession>A0A8C1FT53</accession>
<dbReference type="PANTHER" id="PTHR16263">
    <property type="entry name" value="TETRATRICOPEPTIDE REPEAT PROTEIN 38"/>
    <property type="match status" value="1"/>
</dbReference>
<reference evidence="5" key="1">
    <citation type="submission" date="2025-08" db="UniProtKB">
        <authorList>
            <consortium name="Ensembl"/>
        </authorList>
    </citation>
    <scope>IDENTIFICATION</scope>
</reference>